<dbReference type="Proteomes" id="UP000824120">
    <property type="component" value="Chromosome 5"/>
</dbReference>
<dbReference type="EMBL" id="JACXVP010000005">
    <property type="protein sequence ID" value="KAG5605430.1"/>
    <property type="molecule type" value="Genomic_DNA"/>
</dbReference>
<dbReference type="AlphaFoldDB" id="A0A9J5Z2X7"/>
<comment type="caution">
    <text evidence="1">The sequence shown here is derived from an EMBL/GenBank/DDBJ whole genome shotgun (WGS) entry which is preliminary data.</text>
</comment>
<sequence>MLILEEGFGLTSADKGCVVGNPNPTFQREVDVFGVGIDTNHFSLVEFLYYTKDHGYTDVEGFYCEDNNKLVQVTSDTQLLEFVKDLIYGDEFNVYVVHEIDELEEFFALTGFFAQFDPVDESVGINTEGIVENDLDMNGVDTEFPGGDTN</sequence>
<accession>A0A9J5Z2X7</accession>
<evidence type="ECO:0000313" key="1">
    <source>
        <dbReference type="EMBL" id="KAG5605430.1"/>
    </source>
</evidence>
<proteinExistence type="predicted"/>
<organism evidence="1 2">
    <name type="scientific">Solanum commersonii</name>
    <name type="common">Commerson's wild potato</name>
    <name type="synonym">Commerson's nightshade</name>
    <dbReference type="NCBI Taxonomy" id="4109"/>
    <lineage>
        <taxon>Eukaryota</taxon>
        <taxon>Viridiplantae</taxon>
        <taxon>Streptophyta</taxon>
        <taxon>Embryophyta</taxon>
        <taxon>Tracheophyta</taxon>
        <taxon>Spermatophyta</taxon>
        <taxon>Magnoliopsida</taxon>
        <taxon>eudicotyledons</taxon>
        <taxon>Gunneridae</taxon>
        <taxon>Pentapetalae</taxon>
        <taxon>asterids</taxon>
        <taxon>lamiids</taxon>
        <taxon>Solanales</taxon>
        <taxon>Solanaceae</taxon>
        <taxon>Solanoideae</taxon>
        <taxon>Solaneae</taxon>
        <taxon>Solanum</taxon>
    </lineage>
</organism>
<reference evidence="1 2" key="1">
    <citation type="submission" date="2020-09" db="EMBL/GenBank/DDBJ databases">
        <title>De no assembly of potato wild relative species, Solanum commersonii.</title>
        <authorList>
            <person name="Cho K."/>
        </authorList>
    </citation>
    <scope>NUCLEOTIDE SEQUENCE [LARGE SCALE GENOMIC DNA]</scope>
    <source>
        <strain evidence="1">LZ3.2</strain>
        <tissue evidence="1">Leaf</tissue>
    </source>
</reference>
<keyword evidence="2" id="KW-1185">Reference proteome</keyword>
<evidence type="ECO:0000313" key="2">
    <source>
        <dbReference type="Proteomes" id="UP000824120"/>
    </source>
</evidence>
<protein>
    <submittedName>
        <fullName evidence="1">Uncharacterized protein</fullName>
    </submittedName>
</protein>
<name>A0A9J5Z2X7_SOLCO</name>
<gene>
    <name evidence="1" type="ORF">H5410_026922</name>
</gene>
<dbReference type="OrthoDB" id="1293967at2759"/>